<dbReference type="EMBL" id="JAACJL010000015">
    <property type="protein sequence ID" value="KAF4621490.1"/>
    <property type="molecule type" value="Genomic_DNA"/>
</dbReference>
<comment type="caution">
    <text evidence="1">The sequence shown here is derived from an EMBL/GenBank/DDBJ whole genome shotgun (WGS) entry which is preliminary data.</text>
</comment>
<dbReference type="InterPro" id="IPR011333">
    <property type="entry name" value="SKP1/BTB/POZ_sf"/>
</dbReference>
<dbReference type="AlphaFoldDB" id="A0A8H4R3G5"/>
<dbReference type="SUPFAM" id="SSF54695">
    <property type="entry name" value="POZ domain"/>
    <property type="match status" value="1"/>
</dbReference>
<gene>
    <name evidence="1" type="ORF">D9613_001243</name>
</gene>
<protein>
    <recommendedName>
        <fullName evidence="3">BTB domain-containing protein</fullName>
    </recommendedName>
</protein>
<accession>A0A8H4R3G5</accession>
<evidence type="ECO:0008006" key="3">
    <source>
        <dbReference type="Google" id="ProtNLM"/>
    </source>
</evidence>
<name>A0A8H4R3G5_9AGAR</name>
<organism evidence="1 2">
    <name type="scientific">Agrocybe pediades</name>
    <dbReference type="NCBI Taxonomy" id="84607"/>
    <lineage>
        <taxon>Eukaryota</taxon>
        <taxon>Fungi</taxon>
        <taxon>Dikarya</taxon>
        <taxon>Basidiomycota</taxon>
        <taxon>Agaricomycotina</taxon>
        <taxon>Agaricomycetes</taxon>
        <taxon>Agaricomycetidae</taxon>
        <taxon>Agaricales</taxon>
        <taxon>Agaricineae</taxon>
        <taxon>Strophariaceae</taxon>
        <taxon>Agrocybe</taxon>
    </lineage>
</organism>
<sequence>MDVENINTLSELSSTQTTVFYPGFDIDVHPVSFSVEGRGFKINAAQLMSHSEFFRNMLNEAQRNGPLGSPGEGSAHSPIVVEGCTKDQFTSFMLWLNHSAWDASGISDAQGYLDILHVAHMWEIKSAFGFAIKELSSDKLPKALRPAHKIYLARRYGIVEWIPIPVRILLRTPLDCYTEEDHKHLGFSTVNLLAIAKEKIANIRRQLAHHTPYPSLRALEKAPHCSHQATCKKAWVDCWEKELSRQIHHPSEHFPLSRSIDTLRGMKHSGMHAECKKFVLNWMEKTCVGHTKEDRFIREVITAVEQEEYIRMF</sequence>
<evidence type="ECO:0000313" key="1">
    <source>
        <dbReference type="EMBL" id="KAF4621490.1"/>
    </source>
</evidence>
<dbReference type="Proteomes" id="UP000521872">
    <property type="component" value="Unassembled WGS sequence"/>
</dbReference>
<evidence type="ECO:0000313" key="2">
    <source>
        <dbReference type="Proteomes" id="UP000521872"/>
    </source>
</evidence>
<proteinExistence type="predicted"/>
<dbReference type="CDD" id="cd18186">
    <property type="entry name" value="BTB_POZ_ZBTB_KLHL-like"/>
    <property type="match status" value="1"/>
</dbReference>
<keyword evidence="2" id="KW-1185">Reference proteome</keyword>
<dbReference type="Gene3D" id="3.30.710.10">
    <property type="entry name" value="Potassium Channel Kv1.1, Chain A"/>
    <property type="match status" value="1"/>
</dbReference>
<reference evidence="1 2" key="1">
    <citation type="submission" date="2019-12" db="EMBL/GenBank/DDBJ databases">
        <authorList>
            <person name="Floudas D."/>
            <person name="Bentzer J."/>
            <person name="Ahren D."/>
            <person name="Johansson T."/>
            <person name="Persson P."/>
            <person name="Tunlid A."/>
        </authorList>
    </citation>
    <scope>NUCLEOTIDE SEQUENCE [LARGE SCALE GENOMIC DNA]</scope>
    <source>
        <strain evidence="1 2">CBS 102.39</strain>
    </source>
</reference>